<keyword evidence="7 12" id="KW-0997">Cell inner membrane</keyword>
<evidence type="ECO:0000256" key="9">
    <source>
        <dbReference type="ARBA" id="ARBA00022748"/>
    </source>
</evidence>
<dbReference type="GO" id="GO:0005886">
    <property type="term" value="C:plasma membrane"/>
    <property type="evidence" value="ECO:0007669"/>
    <property type="project" value="UniProtKB-SubCell"/>
</dbReference>
<accession>A0A4V2PTX7</accession>
<dbReference type="AlphaFoldDB" id="A0A4V2PTX7"/>
<dbReference type="Pfam" id="PF04995">
    <property type="entry name" value="CcmD"/>
    <property type="match status" value="1"/>
</dbReference>
<dbReference type="GO" id="GO:1903607">
    <property type="term" value="P:cytochrome c biosynthetic process"/>
    <property type="evidence" value="ECO:0007669"/>
    <property type="project" value="TreeGrafter"/>
</dbReference>
<dbReference type="Proteomes" id="UP000295496">
    <property type="component" value="Unassembled WGS sequence"/>
</dbReference>
<dbReference type="RefSeq" id="WP_132302234.1">
    <property type="nucleotide sequence ID" value="NZ_CP170642.1"/>
</dbReference>
<dbReference type="GO" id="GO:0015886">
    <property type="term" value="P:heme transport"/>
    <property type="evidence" value="ECO:0007669"/>
    <property type="project" value="InterPro"/>
</dbReference>
<organism evidence="13 14">
    <name type="scientific">Lonepinella koalarum</name>
    <dbReference type="NCBI Taxonomy" id="53417"/>
    <lineage>
        <taxon>Bacteria</taxon>
        <taxon>Pseudomonadati</taxon>
        <taxon>Pseudomonadota</taxon>
        <taxon>Gammaproteobacteria</taxon>
        <taxon>Pasteurellales</taxon>
        <taxon>Pasteurellaceae</taxon>
        <taxon>Lonepinella</taxon>
    </lineage>
</organism>
<dbReference type="InterPro" id="IPR052075">
    <property type="entry name" value="Heme_exporter_D"/>
</dbReference>
<evidence type="ECO:0000256" key="12">
    <source>
        <dbReference type="RuleBase" id="RU363101"/>
    </source>
</evidence>
<name>A0A4V2PTX7_9PAST</name>
<dbReference type="InterPro" id="IPR007078">
    <property type="entry name" value="Haem_export_protD_CcmD"/>
</dbReference>
<comment type="similarity">
    <text evidence="3 12">Belongs to the CcmD/CycX/HelD family.</text>
</comment>
<keyword evidence="11 12" id="KW-0472">Membrane</keyword>
<reference evidence="13 14" key="1">
    <citation type="submission" date="2019-03" db="EMBL/GenBank/DDBJ databases">
        <title>Genomic Encyclopedia of Type Strains, Phase IV (KMG-IV): sequencing the most valuable type-strain genomes for metagenomic binning, comparative biology and taxonomic classification.</title>
        <authorList>
            <person name="Goeker M."/>
        </authorList>
    </citation>
    <scope>NUCLEOTIDE SEQUENCE [LARGE SCALE GENOMIC DNA]</scope>
    <source>
        <strain evidence="13 14">DSM 10053</strain>
    </source>
</reference>
<evidence type="ECO:0000256" key="7">
    <source>
        <dbReference type="ARBA" id="ARBA00022519"/>
    </source>
</evidence>
<comment type="subcellular location">
    <subcellularLocation>
        <location evidence="2 12">Cell inner membrane</location>
        <topology evidence="2 12">Single-pass membrane protein</topology>
    </subcellularLocation>
</comment>
<evidence type="ECO:0000256" key="1">
    <source>
        <dbReference type="ARBA" id="ARBA00002442"/>
    </source>
</evidence>
<keyword evidence="9 12" id="KW-0201">Cytochrome c-type biogenesis</keyword>
<keyword evidence="5 12" id="KW-0813">Transport</keyword>
<comment type="function">
    <text evidence="1 12">Required for the export of heme to the periplasm for the biogenesis of c-type cytochromes.</text>
</comment>
<sequence>MFFQSWGDFFNMGGYGFYVWLSYGISFLAIGILAVQSYREKHRIFADIRREQAREAGLKAHRQEKAKGDI</sequence>
<evidence type="ECO:0000256" key="2">
    <source>
        <dbReference type="ARBA" id="ARBA00004377"/>
    </source>
</evidence>
<evidence type="ECO:0000256" key="4">
    <source>
        <dbReference type="ARBA" id="ARBA00016461"/>
    </source>
</evidence>
<evidence type="ECO:0000256" key="5">
    <source>
        <dbReference type="ARBA" id="ARBA00022448"/>
    </source>
</evidence>
<dbReference type="GO" id="GO:0017004">
    <property type="term" value="P:cytochrome complex assembly"/>
    <property type="evidence" value="ECO:0007669"/>
    <property type="project" value="UniProtKB-KW"/>
</dbReference>
<keyword evidence="6 12" id="KW-1003">Cell membrane</keyword>
<protein>
    <recommendedName>
        <fullName evidence="4 12">Heme exporter protein D</fullName>
    </recommendedName>
</protein>
<proteinExistence type="inferred from homology"/>
<feature type="transmembrane region" description="Helical" evidence="12">
    <location>
        <begin position="15"/>
        <end position="35"/>
    </location>
</feature>
<keyword evidence="10 12" id="KW-1133">Transmembrane helix</keyword>
<dbReference type="EMBL" id="SMGJ01000005">
    <property type="protein sequence ID" value="TCK68301.1"/>
    <property type="molecule type" value="Genomic_DNA"/>
</dbReference>
<evidence type="ECO:0000256" key="3">
    <source>
        <dbReference type="ARBA" id="ARBA00008741"/>
    </source>
</evidence>
<evidence type="ECO:0000256" key="11">
    <source>
        <dbReference type="ARBA" id="ARBA00023136"/>
    </source>
</evidence>
<evidence type="ECO:0000256" key="6">
    <source>
        <dbReference type="ARBA" id="ARBA00022475"/>
    </source>
</evidence>
<keyword evidence="8 12" id="KW-0812">Transmembrane</keyword>
<evidence type="ECO:0000256" key="10">
    <source>
        <dbReference type="ARBA" id="ARBA00022989"/>
    </source>
</evidence>
<dbReference type="NCBIfam" id="TIGR03141">
    <property type="entry name" value="cytochro_ccmD"/>
    <property type="match status" value="1"/>
</dbReference>
<evidence type="ECO:0000313" key="14">
    <source>
        <dbReference type="Proteomes" id="UP000295496"/>
    </source>
</evidence>
<dbReference type="PANTHER" id="PTHR37531">
    <property type="entry name" value="HEME EXPORTER PROTEIN D"/>
    <property type="match status" value="1"/>
</dbReference>
<gene>
    <name evidence="13" type="ORF">EV692_1631</name>
</gene>
<evidence type="ECO:0000256" key="8">
    <source>
        <dbReference type="ARBA" id="ARBA00022692"/>
    </source>
</evidence>
<comment type="caution">
    <text evidence="13">The sequence shown here is derived from an EMBL/GenBank/DDBJ whole genome shotgun (WGS) entry which is preliminary data.</text>
</comment>
<dbReference type="PANTHER" id="PTHR37531:SF1">
    <property type="entry name" value="HEME EXPORTER PROTEIN D"/>
    <property type="match status" value="1"/>
</dbReference>
<evidence type="ECO:0000313" key="13">
    <source>
        <dbReference type="EMBL" id="TCK68301.1"/>
    </source>
</evidence>
<keyword evidence="14" id="KW-1185">Reference proteome</keyword>